<evidence type="ECO:0000313" key="2">
    <source>
        <dbReference type="EMBL" id="XCM80149.1"/>
    </source>
</evidence>
<dbReference type="RefSeq" id="WP_354641089.1">
    <property type="nucleotide sequence ID" value="NZ_CP159872.1"/>
</dbReference>
<accession>A0AAU8JW29</accession>
<sequence length="181" mass="18749">MTSTPNTPPHQTRGTDGAGTNGGTRNGFGGGAMFSPGLNVNINASKTNTTGTPGVGAAANPGVGLNRTSPLALPEPAFYSTADVRSYCEALRAFAMYAAIEVEVGAEILKAALEQAPAAPGDNLFQSKIRARSVGRKVAKAADALADAAKLAAAAWTAFQREYADVLTPRPQQRQARPFQF</sequence>
<dbReference type="AlphaFoldDB" id="A0AAU8JW29"/>
<proteinExistence type="predicted"/>
<dbReference type="InterPro" id="IPR053789">
    <property type="entry name" value="TraA-like"/>
</dbReference>
<organism evidence="2">
    <name type="scientific">Kitasatospora camelliae</name>
    <dbReference type="NCBI Taxonomy" id="3156397"/>
    <lineage>
        <taxon>Bacteria</taxon>
        <taxon>Bacillati</taxon>
        <taxon>Actinomycetota</taxon>
        <taxon>Actinomycetes</taxon>
        <taxon>Kitasatosporales</taxon>
        <taxon>Streptomycetaceae</taxon>
        <taxon>Kitasatospora</taxon>
    </lineage>
</organism>
<gene>
    <name evidence="2" type="primary">traA</name>
    <name evidence="2" type="ORF">ABWK59_15060</name>
</gene>
<dbReference type="KEGG" id="kcm:ABWK59_15060"/>
<protein>
    <submittedName>
        <fullName evidence="2">Plasmid transfer protein TraA</fullName>
    </submittedName>
</protein>
<name>A0AAU8JW29_9ACTN</name>
<reference evidence="2" key="1">
    <citation type="submission" date="2024-06" db="EMBL/GenBank/DDBJ databases">
        <title>The genome sequences of Kitasatospora sp. strain HUAS MG31.</title>
        <authorList>
            <person name="Mo P."/>
        </authorList>
    </citation>
    <scope>NUCLEOTIDE SEQUENCE</scope>
    <source>
        <strain evidence="2">HUAS MG31</strain>
    </source>
</reference>
<dbReference type="EMBL" id="CP159872">
    <property type="protein sequence ID" value="XCM80149.1"/>
    <property type="molecule type" value="Genomic_DNA"/>
</dbReference>
<dbReference type="NCBIfam" id="NF041213">
    <property type="entry name" value="plasmid_TraA"/>
    <property type="match status" value="1"/>
</dbReference>
<feature type="region of interest" description="Disordered" evidence="1">
    <location>
        <begin position="1"/>
        <end position="30"/>
    </location>
</feature>
<feature type="compositionally biased region" description="Gly residues" evidence="1">
    <location>
        <begin position="16"/>
        <end position="30"/>
    </location>
</feature>
<evidence type="ECO:0000256" key="1">
    <source>
        <dbReference type="SAM" id="MobiDB-lite"/>
    </source>
</evidence>